<dbReference type="InterPro" id="IPR036034">
    <property type="entry name" value="PDZ_sf"/>
</dbReference>
<keyword evidence="4" id="KW-0472">Membrane</keyword>
<dbReference type="EMBL" id="MFHI01000022">
    <property type="protein sequence ID" value="OGF78673.1"/>
    <property type="molecule type" value="Genomic_DNA"/>
</dbReference>
<evidence type="ECO:0000313" key="7">
    <source>
        <dbReference type="Proteomes" id="UP000178425"/>
    </source>
</evidence>
<dbReference type="Pfam" id="PF13180">
    <property type="entry name" value="PDZ_2"/>
    <property type="match status" value="1"/>
</dbReference>
<evidence type="ECO:0000259" key="5">
    <source>
        <dbReference type="Pfam" id="PF13180"/>
    </source>
</evidence>
<dbReference type="SUPFAM" id="SSF50494">
    <property type="entry name" value="Trypsin-like serine proteases"/>
    <property type="match status" value="1"/>
</dbReference>
<evidence type="ECO:0000256" key="3">
    <source>
        <dbReference type="ARBA" id="ARBA00022801"/>
    </source>
</evidence>
<evidence type="ECO:0000256" key="1">
    <source>
        <dbReference type="ARBA" id="ARBA00010541"/>
    </source>
</evidence>
<gene>
    <name evidence="6" type="ORF">A2W54_02715</name>
</gene>
<evidence type="ECO:0000256" key="2">
    <source>
        <dbReference type="ARBA" id="ARBA00022670"/>
    </source>
</evidence>
<dbReference type="PRINTS" id="PR00834">
    <property type="entry name" value="PROTEASES2C"/>
</dbReference>
<protein>
    <recommendedName>
        <fullName evidence="5">PDZ domain-containing protein</fullName>
    </recommendedName>
</protein>
<dbReference type="GO" id="GO:0004252">
    <property type="term" value="F:serine-type endopeptidase activity"/>
    <property type="evidence" value="ECO:0007669"/>
    <property type="project" value="InterPro"/>
</dbReference>
<dbReference type="InterPro" id="IPR001940">
    <property type="entry name" value="Peptidase_S1C"/>
</dbReference>
<keyword evidence="4" id="KW-1133">Transmembrane helix</keyword>
<feature type="transmembrane region" description="Helical" evidence="4">
    <location>
        <begin position="12"/>
        <end position="35"/>
    </location>
</feature>
<dbReference type="InterPro" id="IPR001478">
    <property type="entry name" value="PDZ"/>
</dbReference>
<proteinExistence type="inferred from homology"/>
<reference evidence="6 7" key="1">
    <citation type="journal article" date="2016" name="Nat. Commun.">
        <title>Thousands of microbial genomes shed light on interconnected biogeochemical processes in an aquifer system.</title>
        <authorList>
            <person name="Anantharaman K."/>
            <person name="Brown C.T."/>
            <person name="Hug L.A."/>
            <person name="Sharon I."/>
            <person name="Castelle C.J."/>
            <person name="Probst A.J."/>
            <person name="Thomas B.C."/>
            <person name="Singh A."/>
            <person name="Wilkins M.J."/>
            <person name="Karaoz U."/>
            <person name="Brodie E.L."/>
            <person name="Williams K.H."/>
            <person name="Hubbard S.S."/>
            <person name="Banfield J.F."/>
        </authorList>
    </citation>
    <scope>NUCLEOTIDE SEQUENCE [LARGE SCALE GENOMIC DNA]</scope>
</reference>
<dbReference type="PANTHER" id="PTHR43343">
    <property type="entry name" value="PEPTIDASE S12"/>
    <property type="match status" value="1"/>
</dbReference>
<comment type="caution">
    <text evidence="6">The sequence shown here is derived from an EMBL/GenBank/DDBJ whole genome shotgun (WGS) entry which is preliminary data.</text>
</comment>
<dbReference type="InterPro" id="IPR043504">
    <property type="entry name" value="Peptidase_S1_PA_chymotrypsin"/>
</dbReference>
<evidence type="ECO:0000313" key="6">
    <source>
        <dbReference type="EMBL" id="OGF78673.1"/>
    </source>
</evidence>
<dbReference type="Gene3D" id="2.30.42.10">
    <property type="match status" value="1"/>
</dbReference>
<name>A0A1F5WSR1_9BACT</name>
<evidence type="ECO:0000256" key="4">
    <source>
        <dbReference type="SAM" id="Phobius"/>
    </source>
</evidence>
<dbReference type="InterPro" id="IPR051201">
    <property type="entry name" value="Chloro_Bact_Ser_Proteases"/>
</dbReference>
<keyword evidence="4" id="KW-0812">Transmembrane</keyword>
<dbReference type="Proteomes" id="UP000178425">
    <property type="component" value="Unassembled WGS sequence"/>
</dbReference>
<keyword evidence="3" id="KW-0378">Hydrolase</keyword>
<dbReference type="PANTHER" id="PTHR43343:SF3">
    <property type="entry name" value="PROTEASE DO-LIKE 8, CHLOROPLASTIC"/>
    <property type="match status" value="1"/>
</dbReference>
<sequence length="428" mass="45788">MKDIEDMSKYQLVLLLILVSVVTALVTGIVVATLVSQAPQPVTQTIQRVIEKTIGENKPLPQDDAKMLEESALARDILIEDIVARVSPAVVSVVASKDVPVIEQCYGSLLPEDDFFRQFFQDFQIPQLCQKGVERRQVSAGSGFFVSSDGMILTNKHVVEDTVAEYTVIMNNSKKVPAKVLARDPLKDIAVLKIDGEGHSFISLGDSDGVKIGQTAIAIGNALGEFQNTVSAGVISGLKRTLIASGGTSGPEELAGVMQTDAAINPGNSGGPLLNLKGEAIGLNTAIAYGAQNIGFAIPINQIKRSISSVKTSGKISYPYLGVRYMIITAEFKEKNKLAADYGAFVVKGSGGEPAVMPDSPAMKARLPDGQTGFKEGDIILEFGGVKITADNSLGKLIENRWIGDKVTLKILRDGKELNVEVMLEERK</sequence>
<dbReference type="AlphaFoldDB" id="A0A1F5WSR1"/>
<feature type="domain" description="PDZ" evidence="5">
    <location>
        <begin position="368"/>
        <end position="423"/>
    </location>
</feature>
<keyword evidence="2" id="KW-0645">Protease</keyword>
<dbReference type="GO" id="GO:0006508">
    <property type="term" value="P:proteolysis"/>
    <property type="evidence" value="ECO:0007669"/>
    <property type="project" value="UniProtKB-KW"/>
</dbReference>
<dbReference type="Gene3D" id="2.40.10.10">
    <property type="entry name" value="Trypsin-like serine proteases"/>
    <property type="match status" value="2"/>
</dbReference>
<accession>A0A1F5WSR1</accession>
<dbReference type="InterPro" id="IPR009003">
    <property type="entry name" value="Peptidase_S1_PA"/>
</dbReference>
<organism evidence="6 7">
    <name type="scientific">Candidatus Giovannonibacteria bacterium RIFCSPHIGHO2_02_43_13</name>
    <dbReference type="NCBI Taxonomy" id="1798330"/>
    <lineage>
        <taxon>Bacteria</taxon>
        <taxon>Candidatus Giovannoniibacteriota</taxon>
    </lineage>
</organism>
<dbReference type="Pfam" id="PF13365">
    <property type="entry name" value="Trypsin_2"/>
    <property type="match status" value="1"/>
</dbReference>
<comment type="similarity">
    <text evidence="1">Belongs to the peptidase S1C family.</text>
</comment>
<dbReference type="SUPFAM" id="SSF50156">
    <property type="entry name" value="PDZ domain-like"/>
    <property type="match status" value="1"/>
</dbReference>